<dbReference type="InterPro" id="IPR026992">
    <property type="entry name" value="DIOX_N"/>
</dbReference>
<gene>
    <name evidence="7" type="ORF">NE237_023722</name>
</gene>
<proteinExistence type="inferred from homology"/>
<dbReference type="InterPro" id="IPR005123">
    <property type="entry name" value="Oxoglu/Fe-dep_dioxygenase_dom"/>
</dbReference>
<keyword evidence="4 5" id="KW-0408">Iron</keyword>
<dbReference type="PANTHER" id="PTHR10209:SF751">
    <property type="entry name" value="OS06G0255100 PROTEIN"/>
    <property type="match status" value="1"/>
</dbReference>
<dbReference type="Proteomes" id="UP001141806">
    <property type="component" value="Unassembled WGS sequence"/>
</dbReference>
<feature type="domain" description="Fe2OG dioxygenase" evidence="6">
    <location>
        <begin position="202"/>
        <end position="304"/>
    </location>
</feature>
<sequence>MAISIPPGEYDRAKEAKEFADAMIGVKGLLDSGITTIPEFFIQPSKILSTIKPTTTIEIPVVSFSGSPSQIIEEIREASRTRGTFYIVNHGIPDSVLDNMIMAAKAFHEQPPELRAQYYPGKLGTNAVFMTTYNLRVPTGATWRDSLQVNWTPNPPEIDQIPAICRQEMVAMDGHMKQLGETLMEFISQGLGVAPERLKEYTDDRIMLTHYYPYCPQPDLTLGTHPHTDSTVLTVLLHNRIDRFQVQRGHEWLHVMPLPGALLVNVGDTLQVLSNDEFMSVTHRVLANGSQEPGITVGFFFPSSNKSKLLSPLPELLSPEKPAIYRSFKMHEHQQVRHNIQLEDEPRTALSYFKL</sequence>
<dbReference type="InterPro" id="IPR027443">
    <property type="entry name" value="IPNS-like_sf"/>
</dbReference>
<dbReference type="Gene3D" id="2.60.120.330">
    <property type="entry name" value="B-lactam Antibiotic, Isopenicillin N Synthase, Chain"/>
    <property type="match status" value="1"/>
</dbReference>
<evidence type="ECO:0000256" key="4">
    <source>
        <dbReference type="ARBA" id="ARBA00023004"/>
    </source>
</evidence>
<dbReference type="Pfam" id="PF03171">
    <property type="entry name" value="2OG-FeII_Oxy"/>
    <property type="match status" value="1"/>
</dbReference>
<organism evidence="7 8">
    <name type="scientific">Protea cynaroides</name>
    <dbReference type="NCBI Taxonomy" id="273540"/>
    <lineage>
        <taxon>Eukaryota</taxon>
        <taxon>Viridiplantae</taxon>
        <taxon>Streptophyta</taxon>
        <taxon>Embryophyta</taxon>
        <taxon>Tracheophyta</taxon>
        <taxon>Spermatophyta</taxon>
        <taxon>Magnoliopsida</taxon>
        <taxon>Proteales</taxon>
        <taxon>Proteaceae</taxon>
        <taxon>Protea</taxon>
    </lineage>
</organism>
<accession>A0A9Q0K6S0</accession>
<dbReference type="GO" id="GO:0051213">
    <property type="term" value="F:dioxygenase activity"/>
    <property type="evidence" value="ECO:0007669"/>
    <property type="project" value="UniProtKB-ARBA"/>
</dbReference>
<reference evidence="7" key="1">
    <citation type="journal article" date="2023" name="Plant J.">
        <title>The genome of the king protea, Protea cynaroides.</title>
        <authorList>
            <person name="Chang J."/>
            <person name="Duong T.A."/>
            <person name="Schoeman C."/>
            <person name="Ma X."/>
            <person name="Roodt D."/>
            <person name="Barker N."/>
            <person name="Li Z."/>
            <person name="Van de Peer Y."/>
            <person name="Mizrachi E."/>
        </authorList>
    </citation>
    <scope>NUCLEOTIDE SEQUENCE</scope>
    <source>
        <tissue evidence="7">Young leaves</tissue>
    </source>
</reference>
<dbReference type="PROSITE" id="PS51471">
    <property type="entry name" value="FE2OG_OXY"/>
    <property type="match status" value="1"/>
</dbReference>
<dbReference type="InterPro" id="IPR044861">
    <property type="entry name" value="IPNS-like_FE2OG_OXY"/>
</dbReference>
<dbReference type="PANTHER" id="PTHR10209">
    <property type="entry name" value="OXIDOREDUCTASE, 2OG-FE II OXYGENASE FAMILY PROTEIN"/>
    <property type="match status" value="1"/>
</dbReference>
<dbReference type="Pfam" id="PF14226">
    <property type="entry name" value="DIOX_N"/>
    <property type="match status" value="1"/>
</dbReference>
<dbReference type="OrthoDB" id="288590at2759"/>
<comment type="similarity">
    <text evidence="1 5">Belongs to the iron/ascorbate-dependent oxidoreductase family.</text>
</comment>
<evidence type="ECO:0000313" key="7">
    <source>
        <dbReference type="EMBL" id="KAJ4963783.1"/>
    </source>
</evidence>
<dbReference type="GO" id="GO:0046872">
    <property type="term" value="F:metal ion binding"/>
    <property type="evidence" value="ECO:0007669"/>
    <property type="project" value="UniProtKB-KW"/>
</dbReference>
<comment type="caution">
    <text evidence="7">The sequence shown here is derived from an EMBL/GenBank/DDBJ whole genome shotgun (WGS) entry which is preliminary data.</text>
</comment>
<dbReference type="EMBL" id="JAMYWD010000008">
    <property type="protein sequence ID" value="KAJ4963783.1"/>
    <property type="molecule type" value="Genomic_DNA"/>
</dbReference>
<evidence type="ECO:0000256" key="2">
    <source>
        <dbReference type="ARBA" id="ARBA00022723"/>
    </source>
</evidence>
<keyword evidence="8" id="KW-1185">Reference proteome</keyword>
<dbReference type="SUPFAM" id="SSF51197">
    <property type="entry name" value="Clavaminate synthase-like"/>
    <property type="match status" value="1"/>
</dbReference>
<evidence type="ECO:0000256" key="5">
    <source>
        <dbReference type="RuleBase" id="RU003682"/>
    </source>
</evidence>
<protein>
    <recommendedName>
        <fullName evidence="6">Fe2OG dioxygenase domain-containing protein</fullName>
    </recommendedName>
</protein>
<keyword evidence="2 5" id="KW-0479">Metal-binding</keyword>
<name>A0A9Q0K6S0_9MAGN</name>
<evidence type="ECO:0000313" key="8">
    <source>
        <dbReference type="Proteomes" id="UP001141806"/>
    </source>
</evidence>
<dbReference type="AlphaFoldDB" id="A0A9Q0K6S0"/>
<evidence type="ECO:0000256" key="1">
    <source>
        <dbReference type="ARBA" id="ARBA00008056"/>
    </source>
</evidence>
<evidence type="ECO:0000256" key="3">
    <source>
        <dbReference type="ARBA" id="ARBA00023002"/>
    </source>
</evidence>
<keyword evidence="3 5" id="KW-0560">Oxidoreductase</keyword>
<evidence type="ECO:0000259" key="6">
    <source>
        <dbReference type="PROSITE" id="PS51471"/>
    </source>
</evidence>